<organism evidence="2 3">
    <name type="scientific">Allofournierella massiliensis</name>
    <dbReference type="NCBI Taxonomy" id="1650663"/>
    <lineage>
        <taxon>Bacteria</taxon>
        <taxon>Bacillati</taxon>
        <taxon>Bacillota</taxon>
        <taxon>Clostridia</taxon>
        <taxon>Eubacteriales</taxon>
        <taxon>Oscillospiraceae</taxon>
        <taxon>Allofournierella</taxon>
    </lineage>
</organism>
<reference evidence="2 3" key="2">
    <citation type="submission" date="2023-06" db="EMBL/GenBank/DDBJ databases">
        <title>Identification and characterization of horizontal gene transfer across gut microbiota members of farm animals based on homology search.</title>
        <authorList>
            <person name="Schwarzerova J."/>
            <person name="Nykrynova M."/>
            <person name="Jureckova K."/>
            <person name="Cejkova D."/>
            <person name="Rychlik I."/>
        </authorList>
    </citation>
    <scope>NUCLEOTIDE SEQUENCE [LARGE SCALE GENOMIC DNA]</scope>
    <source>
        <strain evidence="2 3">ET340</strain>
    </source>
</reference>
<name>A0ABT7US65_9FIRM</name>
<evidence type="ECO:0000313" key="2">
    <source>
        <dbReference type="EMBL" id="MDM8201736.1"/>
    </source>
</evidence>
<evidence type="ECO:0000313" key="3">
    <source>
        <dbReference type="Proteomes" id="UP001529380"/>
    </source>
</evidence>
<protein>
    <submittedName>
        <fullName evidence="2">Uncharacterized protein</fullName>
    </submittedName>
</protein>
<sequence length="66" mass="7419">MATRKEDPRRVRSARKDASVSSIERHVEKAYGLPSGSVQINRANGKNAYGNKRVGNLMKEYKQKGE</sequence>
<dbReference type="EMBL" id="JAUDCL010000019">
    <property type="protein sequence ID" value="MDM8201736.1"/>
    <property type="molecule type" value="Genomic_DNA"/>
</dbReference>
<dbReference type="RefSeq" id="WP_289600220.1">
    <property type="nucleotide sequence ID" value="NZ_JAUDCL010000019.1"/>
</dbReference>
<dbReference type="Proteomes" id="UP001529380">
    <property type="component" value="Unassembled WGS sequence"/>
</dbReference>
<reference evidence="3" key="1">
    <citation type="submission" date="2023-06" db="EMBL/GenBank/DDBJ databases">
        <title>Identification and characterization of horizontal gene transfer across gut microbiota members of farm animals based on homology search.</title>
        <authorList>
            <person name="Zeman M."/>
            <person name="Kubasova T."/>
            <person name="Jahodarova E."/>
            <person name="Nykrynova M."/>
            <person name="Rychlik I."/>
        </authorList>
    </citation>
    <scope>NUCLEOTIDE SEQUENCE [LARGE SCALE GENOMIC DNA]</scope>
    <source>
        <strain evidence="3">ET340</strain>
    </source>
</reference>
<evidence type="ECO:0000256" key="1">
    <source>
        <dbReference type="SAM" id="MobiDB-lite"/>
    </source>
</evidence>
<accession>A0ABT7US65</accession>
<reference evidence="2 3" key="3">
    <citation type="submission" date="2023-06" db="EMBL/GenBank/DDBJ databases">
        <authorList>
            <person name="Zeman M."/>
            <person name="Kubasova T."/>
            <person name="Jahodarova E."/>
            <person name="Nykrynova M."/>
            <person name="Rychlik I."/>
        </authorList>
    </citation>
    <scope>NUCLEOTIDE SEQUENCE [LARGE SCALE GENOMIC DNA]</scope>
    <source>
        <strain evidence="2 3">ET340</strain>
    </source>
</reference>
<gene>
    <name evidence="2" type="ORF">QUW08_10620</name>
</gene>
<comment type="caution">
    <text evidence="2">The sequence shown here is derived from an EMBL/GenBank/DDBJ whole genome shotgun (WGS) entry which is preliminary data.</text>
</comment>
<keyword evidence="3" id="KW-1185">Reference proteome</keyword>
<proteinExistence type="predicted"/>
<feature type="region of interest" description="Disordered" evidence="1">
    <location>
        <begin position="1"/>
        <end position="22"/>
    </location>
</feature>